<dbReference type="PANTHER" id="PTHR30118:SF15">
    <property type="entry name" value="TRANSCRIPTIONAL REGULATORY PROTEIN"/>
    <property type="match status" value="1"/>
</dbReference>
<reference evidence="7 8" key="1">
    <citation type="submission" date="2017-07" db="EMBL/GenBank/DDBJ databases">
        <title>Draft Genome Sequences of Select Purple Nonsulfur Bacteria.</title>
        <authorList>
            <person name="Lasarre B."/>
            <person name="Mckinlay J.B."/>
        </authorList>
    </citation>
    <scope>NUCLEOTIDE SEQUENCE [LARGE SCALE GENOMIC DNA]</scope>
    <source>
        <strain evidence="7 8">DSM 5909</strain>
    </source>
</reference>
<feature type="domain" description="HTH lysR-type" evidence="6">
    <location>
        <begin position="12"/>
        <end position="69"/>
    </location>
</feature>
<name>A0A327KKW7_9BRAD</name>
<dbReference type="InterPro" id="IPR037402">
    <property type="entry name" value="YidZ_PBP2"/>
</dbReference>
<dbReference type="AlphaFoldDB" id="A0A327KKW7"/>
<evidence type="ECO:0000256" key="1">
    <source>
        <dbReference type="ARBA" id="ARBA00009437"/>
    </source>
</evidence>
<dbReference type="PRINTS" id="PR00039">
    <property type="entry name" value="HTHLYSR"/>
</dbReference>
<keyword evidence="5" id="KW-0804">Transcription</keyword>
<evidence type="ECO:0000256" key="4">
    <source>
        <dbReference type="ARBA" id="ARBA00023125"/>
    </source>
</evidence>
<dbReference type="GO" id="GO:0003700">
    <property type="term" value="F:DNA-binding transcription factor activity"/>
    <property type="evidence" value="ECO:0007669"/>
    <property type="project" value="InterPro"/>
</dbReference>
<dbReference type="Pfam" id="PF03466">
    <property type="entry name" value="LysR_substrate"/>
    <property type="match status" value="1"/>
</dbReference>
<dbReference type="InterPro" id="IPR036390">
    <property type="entry name" value="WH_DNA-bd_sf"/>
</dbReference>
<keyword evidence="8" id="KW-1185">Reference proteome</keyword>
<evidence type="ECO:0000313" key="8">
    <source>
        <dbReference type="Proteomes" id="UP000249130"/>
    </source>
</evidence>
<dbReference type="InterPro" id="IPR036388">
    <property type="entry name" value="WH-like_DNA-bd_sf"/>
</dbReference>
<dbReference type="EMBL" id="NPEX01000516">
    <property type="protein sequence ID" value="RAI35968.1"/>
    <property type="molecule type" value="Genomic_DNA"/>
</dbReference>
<comment type="caution">
    <text evidence="7">The sequence shown here is derived from an EMBL/GenBank/DDBJ whole genome shotgun (WGS) entry which is preliminary data.</text>
</comment>
<dbReference type="OrthoDB" id="8339333at2"/>
<dbReference type="PROSITE" id="PS50931">
    <property type="entry name" value="HTH_LYSR"/>
    <property type="match status" value="1"/>
</dbReference>
<evidence type="ECO:0000256" key="5">
    <source>
        <dbReference type="ARBA" id="ARBA00023163"/>
    </source>
</evidence>
<comment type="similarity">
    <text evidence="1">Belongs to the LysR transcriptional regulatory family.</text>
</comment>
<protein>
    <recommendedName>
        <fullName evidence="6">HTH lysR-type domain-containing protein</fullName>
    </recommendedName>
</protein>
<dbReference type="InterPro" id="IPR050389">
    <property type="entry name" value="LysR-type_TF"/>
</dbReference>
<keyword evidence="4" id="KW-0238">DNA-binding</keyword>
<evidence type="ECO:0000313" key="7">
    <source>
        <dbReference type="EMBL" id="RAI35968.1"/>
    </source>
</evidence>
<evidence type="ECO:0000256" key="2">
    <source>
        <dbReference type="ARBA" id="ARBA00022458"/>
    </source>
</evidence>
<dbReference type="Pfam" id="PF00126">
    <property type="entry name" value="HTH_1"/>
    <property type="match status" value="1"/>
</dbReference>
<dbReference type="InterPro" id="IPR000847">
    <property type="entry name" value="LysR_HTH_N"/>
</dbReference>
<dbReference type="SUPFAM" id="SSF53850">
    <property type="entry name" value="Periplasmic binding protein-like II"/>
    <property type="match status" value="1"/>
</dbReference>
<organism evidence="7 8">
    <name type="scientific">Rhodoplanes roseus</name>
    <dbReference type="NCBI Taxonomy" id="29409"/>
    <lineage>
        <taxon>Bacteria</taxon>
        <taxon>Pseudomonadati</taxon>
        <taxon>Pseudomonadota</taxon>
        <taxon>Alphaproteobacteria</taxon>
        <taxon>Hyphomicrobiales</taxon>
        <taxon>Nitrobacteraceae</taxon>
        <taxon>Rhodoplanes</taxon>
    </lineage>
</organism>
<dbReference type="Proteomes" id="UP000249130">
    <property type="component" value="Unassembled WGS sequence"/>
</dbReference>
<keyword evidence="2" id="KW-0536">Nodulation</keyword>
<dbReference type="PANTHER" id="PTHR30118">
    <property type="entry name" value="HTH-TYPE TRANSCRIPTIONAL REGULATOR LEUO-RELATED"/>
    <property type="match status" value="1"/>
</dbReference>
<dbReference type="SUPFAM" id="SSF46785">
    <property type="entry name" value="Winged helix' DNA-binding domain"/>
    <property type="match status" value="1"/>
</dbReference>
<sequence length="311" mass="33889">MNEGPAVPHPDIDLNLLRVLDRLLAERSVTRAGEILGRSQPAVSNALARLRAALGDELLVRGPDGLVPTPRADAIREPLREAMALVAAILSDGGAFDPARFTGVFRISTPDRQSLAVVPPLLDRIRRLAPGAALHVITADRHHALDLLDDGKTDLAIGWIDGEPRHLHHALLIDETLHCVLRRGHPLLKRKARFDIAGVLSFPHVVVSATGARTAIFDDLLAAQGLARQALVTVSNFTVVPQLLAQSDMIGVFTQIAAGIFETSFGLATRPVPLDVGTLPTRMVWPARHDRDKAQAWLREQIRTVYRDLAR</sequence>
<dbReference type="CDD" id="cd08417">
    <property type="entry name" value="PBP2_Nitroaromatics_like"/>
    <property type="match status" value="1"/>
</dbReference>
<dbReference type="Gene3D" id="3.40.190.10">
    <property type="entry name" value="Periplasmic binding protein-like II"/>
    <property type="match status" value="2"/>
</dbReference>
<dbReference type="Gene3D" id="1.10.10.10">
    <property type="entry name" value="Winged helix-like DNA-binding domain superfamily/Winged helix DNA-binding domain"/>
    <property type="match status" value="1"/>
</dbReference>
<dbReference type="InterPro" id="IPR005119">
    <property type="entry name" value="LysR_subst-bd"/>
</dbReference>
<gene>
    <name evidence="7" type="ORF">CH341_30610</name>
</gene>
<accession>A0A327KKW7</accession>
<evidence type="ECO:0000259" key="6">
    <source>
        <dbReference type="PROSITE" id="PS50931"/>
    </source>
</evidence>
<evidence type="ECO:0000256" key="3">
    <source>
        <dbReference type="ARBA" id="ARBA00023015"/>
    </source>
</evidence>
<keyword evidence="3" id="KW-0805">Transcription regulation</keyword>
<proteinExistence type="inferred from homology"/>
<dbReference type="GO" id="GO:0003677">
    <property type="term" value="F:DNA binding"/>
    <property type="evidence" value="ECO:0007669"/>
    <property type="project" value="UniProtKB-KW"/>
</dbReference>